<gene>
    <name evidence="1" type="ORF">NCTC10738_02438</name>
</gene>
<protein>
    <submittedName>
        <fullName evidence="1">Uncharacterized protein</fullName>
    </submittedName>
</protein>
<dbReference type="EMBL" id="UGYO01000001">
    <property type="protein sequence ID" value="SUI76454.1"/>
    <property type="molecule type" value="Genomic_DNA"/>
</dbReference>
<reference evidence="1 2" key="1">
    <citation type="submission" date="2018-06" db="EMBL/GenBank/DDBJ databases">
        <authorList>
            <consortium name="Pathogen Informatics"/>
            <person name="Doyle S."/>
        </authorList>
    </citation>
    <scope>NUCLEOTIDE SEQUENCE [LARGE SCALE GENOMIC DNA]</scope>
    <source>
        <strain evidence="1 2">NCTC10738</strain>
    </source>
</reference>
<dbReference type="Proteomes" id="UP000254069">
    <property type="component" value="Unassembled WGS sequence"/>
</dbReference>
<keyword evidence="2" id="KW-1185">Reference proteome</keyword>
<evidence type="ECO:0000313" key="1">
    <source>
        <dbReference type="EMBL" id="SUI76454.1"/>
    </source>
</evidence>
<dbReference type="GeneID" id="93810647"/>
<accession>A0A380AB01</accession>
<proteinExistence type="predicted"/>
<evidence type="ECO:0000313" key="2">
    <source>
        <dbReference type="Proteomes" id="UP000254069"/>
    </source>
</evidence>
<dbReference type="RefSeq" id="WP_025008902.1">
    <property type="nucleotide sequence ID" value="NZ_AP024612.1"/>
</dbReference>
<organism evidence="1 2">
    <name type="scientific">Shewanella algae</name>
    <dbReference type="NCBI Taxonomy" id="38313"/>
    <lineage>
        <taxon>Bacteria</taxon>
        <taxon>Pseudomonadati</taxon>
        <taxon>Pseudomonadota</taxon>
        <taxon>Gammaproteobacteria</taxon>
        <taxon>Alteromonadales</taxon>
        <taxon>Shewanellaceae</taxon>
        <taxon>Shewanella</taxon>
    </lineage>
</organism>
<name>A0A380AB01_9GAMM</name>
<dbReference type="AlphaFoldDB" id="A0A380AB01"/>
<sequence>MPESQQRDLAKLVATLLGNAAPLRWFSAVLMLAPLLLLWGGKLQGWPELLSALLMVLFGLAGQYFGLRVALDAKLFAALAGEHSCERLDHSMQQLGWLKEEQAGRSMLQRAQGAQALLKRLFLCFAGQAAALVLLLVWRFFL</sequence>